<dbReference type="HOGENOM" id="CLU_2158157_0_0_1"/>
<dbReference type="AlphaFoldDB" id="M2RSZ1"/>
<keyword evidence="3" id="KW-1185">Reference proteome</keyword>
<dbReference type="Proteomes" id="UP000016934">
    <property type="component" value="Unassembled WGS sequence"/>
</dbReference>
<name>M2RSZ1_COCSN</name>
<keyword evidence="1" id="KW-0472">Membrane</keyword>
<dbReference type="RefSeq" id="XP_007694270.1">
    <property type="nucleotide sequence ID" value="XM_007696080.1"/>
</dbReference>
<accession>M2RSZ1</accession>
<keyword evidence="1" id="KW-1133">Transmembrane helix</keyword>
<reference evidence="3" key="2">
    <citation type="journal article" date="2013" name="PLoS Genet.">
        <title>Comparative genome structure, secondary metabolite, and effector coding capacity across Cochliobolus pathogens.</title>
        <authorList>
            <person name="Condon B.J."/>
            <person name="Leng Y."/>
            <person name="Wu D."/>
            <person name="Bushley K.E."/>
            <person name="Ohm R.A."/>
            <person name="Otillar R."/>
            <person name="Martin J."/>
            <person name="Schackwitz W."/>
            <person name="Grimwood J."/>
            <person name="MohdZainudin N."/>
            <person name="Xue C."/>
            <person name="Wang R."/>
            <person name="Manning V.A."/>
            <person name="Dhillon B."/>
            <person name="Tu Z.J."/>
            <person name="Steffenson B.J."/>
            <person name="Salamov A."/>
            <person name="Sun H."/>
            <person name="Lowry S."/>
            <person name="LaButti K."/>
            <person name="Han J."/>
            <person name="Copeland A."/>
            <person name="Lindquist E."/>
            <person name="Barry K."/>
            <person name="Schmutz J."/>
            <person name="Baker S.E."/>
            <person name="Ciuffetti L.M."/>
            <person name="Grigoriev I.V."/>
            <person name="Zhong S."/>
            <person name="Turgeon B.G."/>
        </authorList>
    </citation>
    <scope>NUCLEOTIDE SEQUENCE [LARGE SCALE GENOMIC DNA]</scope>
    <source>
        <strain evidence="3">ND90Pr / ATCC 201652</strain>
    </source>
</reference>
<dbReference type="eggNOG" id="ENOG502SV0G">
    <property type="taxonomic scope" value="Eukaryota"/>
</dbReference>
<protein>
    <submittedName>
        <fullName evidence="2">Uncharacterized protein</fullName>
    </submittedName>
</protein>
<evidence type="ECO:0000313" key="3">
    <source>
        <dbReference type="Proteomes" id="UP000016934"/>
    </source>
</evidence>
<dbReference type="EMBL" id="KB445637">
    <property type="protein sequence ID" value="EMD69674.1"/>
    <property type="molecule type" value="Genomic_DNA"/>
</dbReference>
<reference evidence="2 3" key="1">
    <citation type="journal article" date="2012" name="PLoS Pathog.">
        <title>Diverse lifestyles and strategies of plant pathogenesis encoded in the genomes of eighteen Dothideomycetes fungi.</title>
        <authorList>
            <person name="Ohm R.A."/>
            <person name="Feau N."/>
            <person name="Henrissat B."/>
            <person name="Schoch C.L."/>
            <person name="Horwitz B.A."/>
            <person name="Barry K.W."/>
            <person name="Condon B.J."/>
            <person name="Copeland A.C."/>
            <person name="Dhillon B."/>
            <person name="Glaser F."/>
            <person name="Hesse C.N."/>
            <person name="Kosti I."/>
            <person name="LaButti K."/>
            <person name="Lindquist E.A."/>
            <person name="Lucas S."/>
            <person name="Salamov A.A."/>
            <person name="Bradshaw R.E."/>
            <person name="Ciuffetti L."/>
            <person name="Hamelin R.C."/>
            <person name="Kema G.H.J."/>
            <person name="Lawrence C."/>
            <person name="Scott J.A."/>
            <person name="Spatafora J.W."/>
            <person name="Turgeon B.G."/>
            <person name="de Wit P.J.G.M."/>
            <person name="Zhong S."/>
            <person name="Goodwin S.B."/>
            <person name="Grigoriev I.V."/>
        </authorList>
    </citation>
    <scope>NUCLEOTIDE SEQUENCE [LARGE SCALE GENOMIC DNA]</scope>
    <source>
        <strain evidence="3">ND90Pr / ATCC 201652</strain>
    </source>
</reference>
<sequence length="111" mass="11974">MSIASEGTEFRPTITQPIVNVEAGDATNGFKTALSVEVPLMVLAISTVLLRVYSRLAIKKKLAADDILILLGTVCSNCAKEAKSHYHMAVANIKPGSGFCTHRYIVHECRG</sequence>
<dbReference type="OrthoDB" id="3648173at2759"/>
<dbReference type="GeneID" id="19136740"/>
<feature type="transmembrane region" description="Helical" evidence="1">
    <location>
        <begin position="33"/>
        <end position="53"/>
    </location>
</feature>
<keyword evidence="1" id="KW-0812">Transmembrane</keyword>
<dbReference type="KEGG" id="bsc:COCSADRAFT_32358"/>
<organism evidence="2 3">
    <name type="scientific">Cochliobolus sativus (strain ND90Pr / ATCC 201652)</name>
    <name type="common">Common root rot and spot blotch fungus</name>
    <name type="synonym">Bipolaris sorokiniana</name>
    <dbReference type="NCBI Taxonomy" id="665912"/>
    <lineage>
        <taxon>Eukaryota</taxon>
        <taxon>Fungi</taxon>
        <taxon>Dikarya</taxon>
        <taxon>Ascomycota</taxon>
        <taxon>Pezizomycotina</taxon>
        <taxon>Dothideomycetes</taxon>
        <taxon>Pleosporomycetidae</taxon>
        <taxon>Pleosporales</taxon>
        <taxon>Pleosporineae</taxon>
        <taxon>Pleosporaceae</taxon>
        <taxon>Bipolaris</taxon>
    </lineage>
</organism>
<proteinExistence type="predicted"/>
<evidence type="ECO:0000256" key="1">
    <source>
        <dbReference type="SAM" id="Phobius"/>
    </source>
</evidence>
<gene>
    <name evidence="2" type="ORF">COCSADRAFT_32358</name>
</gene>
<evidence type="ECO:0000313" key="2">
    <source>
        <dbReference type="EMBL" id="EMD69674.1"/>
    </source>
</evidence>